<evidence type="ECO:0000313" key="3">
    <source>
        <dbReference type="RefSeq" id="XP_055368186.1"/>
    </source>
</evidence>
<protein>
    <submittedName>
        <fullName evidence="3">Uncharacterized protein LOC114865014 isoform X1</fullName>
    </submittedName>
</protein>
<reference evidence="3" key="1">
    <citation type="submission" date="2025-08" db="UniProtKB">
        <authorList>
            <consortium name="RefSeq"/>
        </authorList>
    </citation>
    <scope>IDENTIFICATION</scope>
</reference>
<dbReference type="Pfam" id="PF18749">
    <property type="entry name" value="SNAD3"/>
    <property type="match status" value="1"/>
</dbReference>
<dbReference type="RefSeq" id="XP_055368186.1">
    <property type="nucleotide sequence ID" value="XM_055512211.1"/>
</dbReference>
<accession>A0A9W2Y1Y6</accession>
<dbReference type="Proteomes" id="UP000515150">
    <property type="component" value="Chromosome 10"/>
</dbReference>
<feature type="region of interest" description="Disordered" evidence="1">
    <location>
        <begin position="1"/>
        <end position="39"/>
    </location>
</feature>
<dbReference type="GeneID" id="114865014"/>
<keyword evidence="2" id="KW-1185">Reference proteome</keyword>
<name>A0A9W2Y1Y6_BETSP</name>
<gene>
    <name evidence="3" type="primary">LOC114865014</name>
</gene>
<organism evidence="2 3">
    <name type="scientific">Betta splendens</name>
    <name type="common">Siamese fighting fish</name>
    <dbReference type="NCBI Taxonomy" id="158456"/>
    <lineage>
        <taxon>Eukaryota</taxon>
        <taxon>Metazoa</taxon>
        <taxon>Chordata</taxon>
        <taxon>Craniata</taxon>
        <taxon>Vertebrata</taxon>
        <taxon>Euteleostomi</taxon>
        <taxon>Actinopterygii</taxon>
        <taxon>Neopterygii</taxon>
        <taxon>Teleostei</taxon>
        <taxon>Neoteleostei</taxon>
        <taxon>Acanthomorphata</taxon>
        <taxon>Anabantaria</taxon>
        <taxon>Anabantiformes</taxon>
        <taxon>Anabantoidei</taxon>
        <taxon>Osphronemidae</taxon>
        <taxon>Betta</taxon>
    </lineage>
</organism>
<evidence type="ECO:0000313" key="2">
    <source>
        <dbReference type="Proteomes" id="UP000515150"/>
    </source>
</evidence>
<sequence>MPSDPLKTNQKKQEKKEKKKTCLPPGGGRLPPSEGGQVAKCDGQRQTARFIHDPRGALFNNRSNDQHDLAQLSLRETIENKCSSVLNTRPALEKDAYEVICDTNDETHVILFRINLWHPRVVWNFFFVIDDANIHHLRSITMLDEEQQPRSTVWIDEQNELIWQKINKIKPNDDINKLQDLINERKDKTNQYGWALIICSDHLEVIPVKKPDFNKSNKNSKKKNIHVEQLLIEEICEFMKNSKKNVLNVIIYTYNSPCLKRDVKDKIDPCLIQLIKSASEWYSKKHAGTYVFCSKSWGPLHHTNLKFLTYSKLINPDNVFHEYLQKQYNKRFKMDQTCFKDNTKKIKKVHDIDKLHVTQFNDELTRVKNELTRKELTIKEHLDYLEEVVNNDNENTSETVRNNIYDMFLNMEQKYFEQEIVFNSRQDITSDFNNIIVKCLLEDLPSIFKDKSYFRLHHVQQDPLKKIND</sequence>
<dbReference type="OrthoDB" id="8932855at2759"/>
<proteinExistence type="predicted"/>
<dbReference type="InterPro" id="IPR040820">
    <property type="entry name" value="SNAD3"/>
</dbReference>
<dbReference type="AlphaFoldDB" id="A0A9W2Y1Y6"/>
<evidence type="ECO:0000256" key="1">
    <source>
        <dbReference type="SAM" id="MobiDB-lite"/>
    </source>
</evidence>